<sequence length="371" mass="41231">MDNQLIYRFFRLCLVLLAITCTVLIMTLSWTYLYPFVIALCIAALLQPFIQLLERQMKLSRTFATLVIVLFFCLFMAAFFLLVLVEAIRGVHFLASETPAQLQRLIHHITDQLTLLATPMIHKIEGWLGTMNDTQRHSLTDSIQVLQTKASSFAAGLLQSFLETITSAIASLPMSLTALIVGILATFFFSKDWNKILGVVESLTPRTILEKGGMIPRQLRQTITGIMKAQCILICTSTLLIWVGLTILNVNHVLSITLIAALVDVIPYVGTGVIFIPWAIYSFFSGQFSMTIGLSILYAVIVITRQVLEPKLLASHFGVPPVLLLIGLFLGFQLLGVYGMILSPFVIVTIKTLYTSGLFHLAKSFILGDQK</sequence>
<dbReference type="AlphaFoldDB" id="A0A838CN04"/>
<dbReference type="PANTHER" id="PTHR21716:SF68">
    <property type="entry name" value="TRANSPORT PROTEIN YTVI-RELATED"/>
    <property type="match status" value="1"/>
</dbReference>
<reference evidence="7 8" key="1">
    <citation type="journal article" date="2004" name="Extremophiles">
        <title>Halobacillus locisalis sp. nov., a halophilic bacterium isolated from a marine solar saltern of the Yellow Sea in Korea.</title>
        <authorList>
            <person name="Yoon J.H."/>
            <person name="Kang K.H."/>
            <person name="Oh T.K."/>
            <person name="Park Y.H."/>
        </authorList>
    </citation>
    <scope>NUCLEOTIDE SEQUENCE [LARGE SCALE GENOMIC DNA]</scope>
    <source>
        <strain evidence="7 8">KCTC 3788</strain>
    </source>
</reference>
<dbReference type="GO" id="GO:0055085">
    <property type="term" value="P:transmembrane transport"/>
    <property type="evidence" value="ECO:0007669"/>
    <property type="project" value="TreeGrafter"/>
</dbReference>
<dbReference type="EMBL" id="JACEFG010000001">
    <property type="protein sequence ID" value="MBA2173354.1"/>
    <property type="molecule type" value="Genomic_DNA"/>
</dbReference>
<evidence type="ECO:0000313" key="7">
    <source>
        <dbReference type="EMBL" id="MBA2173354.1"/>
    </source>
</evidence>
<dbReference type="InterPro" id="IPR002549">
    <property type="entry name" value="AI-2E-like"/>
</dbReference>
<feature type="transmembrane region" description="Helical" evidence="6">
    <location>
        <begin position="168"/>
        <end position="189"/>
    </location>
</feature>
<comment type="subcellular location">
    <subcellularLocation>
        <location evidence="1">Membrane</location>
        <topology evidence="1">Multi-pass membrane protein</topology>
    </subcellularLocation>
</comment>
<comment type="similarity">
    <text evidence="2">Belongs to the autoinducer-2 exporter (AI-2E) (TC 2.A.86) family.</text>
</comment>
<dbReference type="InterPro" id="IPR014227">
    <property type="entry name" value="YtvI-like"/>
</dbReference>
<organism evidence="7 8">
    <name type="scientific">Halobacillus locisalis</name>
    <dbReference type="NCBI Taxonomy" id="220753"/>
    <lineage>
        <taxon>Bacteria</taxon>
        <taxon>Bacillati</taxon>
        <taxon>Bacillota</taxon>
        <taxon>Bacilli</taxon>
        <taxon>Bacillales</taxon>
        <taxon>Bacillaceae</taxon>
        <taxon>Halobacillus</taxon>
    </lineage>
</organism>
<dbReference type="PANTHER" id="PTHR21716">
    <property type="entry name" value="TRANSMEMBRANE PROTEIN"/>
    <property type="match status" value="1"/>
</dbReference>
<feature type="transmembrane region" description="Helical" evidence="6">
    <location>
        <begin position="226"/>
        <end position="248"/>
    </location>
</feature>
<dbReference type="Pfam" id="PF01594">
    <property type="entry name" value="AI-2E_transport"/>
    <property type="match status" value="1"/>
</dbReference>
<evidence type="ECO:0000256" key="4">
    <source>
        <dbReference type="ARBA" id="ARBA00022989"/>
    </source>
</evidence>
<feature type="transmembrane region" description="Helical" evidence="6">
    <location>
        <begin position="323"/>
        <end position="350"/>
    </location>
</feature>
<evidence type="ECO:0000256" key="5">
    <source>
        <dbReference type="ARBA" id="ARBA00023136"/>
    </source>
</evidence>
<evidence type="ECO:0000256" key="3">
    <source>
        <dbReference type="ARBA" id="ARBA00022692"/>
    </source>
</evidence>
<feature type="transmembrane region" description="Helical" evidence="6">
    <location>
        <begin position="32"/>
        <end position="50"/>
    </location>
</feature>
<dbReference type="NCBIfam" id="TIGR02872">
    <property type="entry name" value="spore_ytvI"/>
    <property type="match status" value="1"/>
</dbReference>
<feature type="transmembrane region" description="Helical" evidence="6">
    <location>
        <begin position="254"/>
        <end position="276"/>
    </location>
</feature>
<keyword evidence="8" id="KW-1185">Reference proteome</keyword>
<dbReference type="GO" id="GO:0016020">
    <property type="term" value="C:membrane"/>
    <property type="evidence" value="ECO:0007669"/>
    <property type="project" value="UniProtKB-SubCell"/>
</dbReference>
<keyword evidence="3 6" id="KW-0812">Transmembrane</keyword>
<accession>A0A838CN04</accession>
<evidence type="ECO:0000256" key="2">
    <source>
        <dbReference type="ARBA" id="ARBA00009773"/>
    </source>
</evidence>
<proteinExistence type="inferred from homology"/>
<evidence type="ECO:0000256" key="1">
    <source>
        <dbReference type="ARBA" id="ARBA00004141"/>
    </source>
</evidence>
<keyword evidence="5 6" id="KW-0472">Membrane</keyword>
<feature type="transmembrane region" description="Helical" evidence="6">
    <location>
        <begin position="9"/>
        <end position="26"/>
    </location>
</feature>
<comment type="caution">
    <text evidence="7">The sequence shown here is derived from an EMBL/GenBank/DDBJ whole genome shotgun (WGS) entry which is preliminary data.</text>
</comment>
<evidence type="ECO:0000256" key="6">
    <source>
        <dbReference type="SAM" id="Phobius"/>
    </source>
</evidence>
<feature type="transmembrane region" description="Helical" evidence="6">
    <location>
        <begin position="283"/>
        <end position="303"/>
    </location>
</feature>
<name>A0A838CN04_9BACI</name>
<dbReference type="Proteomes" id="UP000571017">
    <property type="component" value="Unassembled WGS sequence"/>
</dbReference>
<keyword evidence="4 6" id="KW-1133">Transmembrane helix</keyword>
<evidence type="ECO:0000313" key="8">
    <source>
        <dbReference type="Proteomes" id="UP000571017"/>
    </source>
</evidence>
<protein>
    <submittedName>
        <fullName evidence="7">Sporulation integral membrane protein YtvI</fullName>
    </submittedName>
</protein>
<feature type="transmembrane region" description="Helical" evidence="6">
    <location>
        <begin position="62"/>
        <end position="85"/>
    </location>
</feature>
<gene>
    <name evidence="7" type="primary">ytvI</name>
    <name evidence="7" type="ORF">H0266_00415</name>
</gene>